<dbReference type="Proteomes" id="UP000295497">
    <property type="component" value="Chromosome"/>
</dbReference>
<organism evidence="1 2">
    <name type="scientific">Sorangium cellulosum</name>
    <name type="common">Polyangium cellulosum</name>
    <dbReference type="NCBI Taxonomy" id="56"/>
    <lineage>
        <taxon>Bacteria</taxon>
        <taxon>Pseudomonadati</taxon>
        <taxon>Myxococcota</taxon>
        <taxon>Polyangia</taxon>
        <taxon>Polyangiales</taxon>
        <taxon>Polyangiaceae</taxon>
        <taxon>Sorangium</taxon>
    </lineage>
</organism>
<dbReference type="RefSeq" id="WP_129574468.1">
    <property type="nucleotide sequence ID" value="NZ_CP012672.1"/>
</dbReference>
<proteinExistence type="predicted"/>
<name>A0A4V0NFQ4_SORCE</name>
<gene>
    <name evidence="1" type="ORF">SOCE836_025880</name>
</gene>
<dbReference type="EMBL" id="CP012672">
    <property type="protein sequence ID" value="AUX30482.1"/>
    <property type="molecule type" value="Genomic_DNA"/>
</dbReference>
<reference evidence="1 2" key="1">
    <citation type="submission" date="2015-09" db="EMBL/GenBank/DDBJ databases">
        <title>Sorangium comparison.</title>
        <authorList>
            <person name="Zaburannyi N."/>
            <person name="Bunk B."/>
            <person name="Overmann J."/>
            <person name="Mueller R."/>
        </authorList>
    </citation>
    <scope>NUCLEOTIDE SEQUENCE [LARGE SCALE GENOMIC DNA]</scope>
    <source>
        <strain evidence="1 2">So ce836</strain>
    </source>
</reference>
<protein>
    <submittedName>
        <fullName evidence="1">Uncharacterized protein</fullName>
    </submittedName>
</protein>
<evidence type="ECO:0000313" key="1">
    <source>
        <dbReference type="EMBL" id="AUX30482.1"/>
    </source>
</evidence>
<dbReference type="AlphaFoldDB" id="A0A4V0NFQ4"/>
<evidence type="ECO:0000313" key="2">
    <source>
        <dbReference type="Proteomes" id="UP000295497"/>
    </source>
</evidence>
<accession>A0A4V0NFQ4</accession>
<sequence>MSHLEKRAKEWEQRLRDTASRLDRGIRIAPVYSWELNDLADLVEGLRVEAQLAAAVPEKEEA</sequence>